<comment type="pathway">
    <text evidence="10">Membrane lipid metabolism; glycerophospholipid metabolism.</text>
</comment>
<evidence type="ECO:0000313" key="11">
    <source>
        <dbReference type="EMBL" id="WHY51093.1"/>
    </source>
</evidence>
<dbReference type="GO" id="GO:0000287">
    <property type="term" value="F:magnesium ion binding"/>
    <property type="evidence" value="ECO:0007669"/>
    <property type="project" value="UniProtKB-UniRule"/>
</dbReference>
<keyword evidence="4 10" id="KW-0460">Magnesium</keyword>
<feature type="binding site" evidence="10">
    <location>
        <position position="13"/>
    </location>
    <ligand>
        <name>Mg(2+)</name>
        <dbReference type="ChEBI" id="CHEBI:18420"/>
    </ligand>
</feature>
<gene>
    <name evidence="10" type="primary">pcrB</name>
    <name evidence="11" type="ORF">QNH24_22910</name>
</gene>
<dbReference type="NCBIfam" id="NF003197">
    <property type="entry name" value="PRK04169.1-1"/>
    <property type="match status" value="1"/>
</dbReference>
<proteinExistence type="inferred from homology"/>
<dbReference type="EMBL" id="CP126101">
    <property type="protein sequence ID" value="WHY51093.1"/>
    <property type="molecule type" value="Genomic_DNA"/>
</dbReference>
<dbReference type="InterPro" id="IPR038597">
    <property type="entry name" value="GGGP/HepGP_synthase_sf"/>
</dbReference>
<name>A0AAX3WWE9_9BACI</name>
<dbReference type="InterPro" id="IPR039074">
    <property type="entry name" value="GGGP/HepGP_synthase_I"/>
</dbReference>
<evidence type="ECO:0000256" key="2">
    <source>
        <dbReference type="ARBA" id="ARBA00022679"/>
    </source>
</evidence>
<dbReference type="InterPro" id="IPR008205">
    <property type="entry name" value="GGGP_HepGP_synthase"/>
</dbReference>
<evidence type="ECO:0000256" key="6">
    <source>
        <dbReference type="ARBA" id="ARBA00023209"/>
    </source>
</evidence>
<feature type="binding site" evidence="10">
    <location>
        <begin position="158"/>
        <end position="163"/>
    </location>
    <ligand>
        <name>sn-glycerol 1-phosphate</name>
        <dbReference type="ChEBI" id="CHEBI:57685"/>
    </ligand>
</feature>
<dbReference type="SUPFAM" id="SSF51395">
    <property type="entry name" value="FMN-linked oxidoreductases"/>
    <property type="match status" value="1"/>
</dbReference>
<dbReference type="CDD" id="cd02812">
    <property type="entry name" value="PcrB_like"/>
    <property type="match status" value="1"/>
</dbReference>
<dbReference type="FunFam" id="3.20.20.390:FF:000001">
    <property type="entry name" value="Heptaprenylglyceryl phosphate synthase"/>
    <property type="match status" value="1"/>
</dbReference>
<evidence type="ECO:0000256" key="9">
    <source>
        <dbReference type="ARBA" id="ARBA00066888"/>
    </source>
</evidence>
<dbReference type="Proteomes" id="UP001178322">
    <property type="component" value="Chromosome"/>
</dbReference>
<dbReference type="Gene3D" id="3.20.20.390">
    <property type="entry name" value="FMN-linked oxidoreductases"/>
    <property type="match status" value="1"/>
</dbReference>
<dbReference type="PANTHER" id="PTHR40029:SF2">
    <property type="entry name" value="HEPTAPRENYLGLYCERYL PHOSPHATE SYNTHASE"/>
    <property type="match status" value="1"/>
</dbReference>
<evidence type="ECO:0000256" key="3">
    <source>
        <dbReference type="ARBA" id="ARBA00022723"/>
    </source>
</evidence>
<evidence type="ECO:0000313" key="12">
    <source>
        <dbReference type="Proteomes" id="UP001178322"/>
    </source>
</evidence>
<dbReference type="NCBIfam" id="NF003199">
    <property type="entry name" value="PRK04169.1-3"/>
    <property type="match status" value="1"/>
</dbReference>
<feature type="binding site" evidence="10">
    <location>
        <position position="39"/>
    </location>
    <ligand>
        <name>Mg(2+)</name>
        <dbReference type="ChEBI" id="CHEBI:18420"/>
    </ligand>
</feature>
<comment type="function">
    <text evidence="10">Prenyltransferase that catalyzes in vivo the transfer of the heptaprenyl moiety of heptaprenyl pyrophosphate (HepPP; 35 carbon atoms) to the C3 hydroxyl of sn-glycerol-1-phosphate (G1P), producing heptaprenylglyceryl phosphate (HepGP). This reaction is an ether-bond-formation step in the biosynthesis of archaea-type G1P-based membrane lipids found in Bacillales.</text>
</comment>
<evidence type="ECO:0000256" key="4">
    <source>
        <dbReference type="ARBA" id="ARBA00022842"/>
    </source>
</evidence>
<feature type="binding site" evidence="10">
    <location>
        <begin position="208"/>
        <end position="209"/>
    </location>
    <ligand>
        <name>sn-glycerol 1-phosphate</name>
        <dbReference type="ChEBI" id="CHEBI:57685"/>
    </ligand>
</feature>
<accession>A0AAX3WWE9</accession>
<dbReference type="EC" id="2.5.1.n9" evidence="9 10"/>
<evidence type="ECO:0000256" key="5">
    <source>
        <dbReference type="ARBA" id="ARBA00023098"/>
    </source>
</evidence>
<keyword evidence="6 10" id="KW-0594">Phospholipid biosynthesis</keyword>
<dbReference type="HAMAP" id="MF_00112">
    <property type="entry name" value="GGGP_HepGP_synthase"/>
    <property type="match status" value="1"/>
</dbReference>
<protein>
    <recommendedName>
        <fullName evidence="9 10">Heptaprenylglyceryl phosphate synthase</fullName>
        <shortName evidence="10">HepGP synthase</shortName>
        <ecNumber evidence="9 10">2.5.1.n9</ecNumber>
    </recommendedName>
    <alternativeName>
        <fullName evidence="10">Glycerol-1-phosphate heptaprenyltransferase</fullName>
    </alternativeName>
</protein>
<evidence type="ECO:0000256" key="7">
    <source>
        <dbReference type="ARBA" id="ARBA00023264"/>
    </source>
</evidence>
<comment type="similarity">
    <text evidence="10">Belongs to the GGGP/HepGP synthase family. Group I subfamily.</text>
</comment>
<comment type="cofactor">
    <cofactor evidence="10">
        <name>Mg(2+)</name>
        <dbReference type="ChEBI" id="CHEBI:18420"/>
    </cofactor>
</comment>
<keyword evidence="2 10" id="KW-0808">Transferase</keyword>
<sequence length="229" mass="25557">MEYLEWRHVFKLDPAKEISDEALEKICESGTDVILVGGTDDITLDGVLDLLVRVRRFEVPIALEISTIDSVTPGYDYYFIPTVLNSDDPKWIKNLHHEAIKEYGDIMVWDELVAEGYCILNPHCKAAEVTNAKTDLSLDDIVAYARLAENFFKLPVFYIEYSGTYGDISVVSAVKQELKNTRLFYGGGVTSTKQAAEMAKYADTVVVGNIIYDDLKAALATVKAVKNTI</sequence>
<evidence type="ECO:0000256" key="1">
    <source>
        <dbReference type="ARBA" id="ARBA00022516"/>
    </source>
</evidence>
<comment type="caution">
    <text evidence="10">Lacks conserved residue(s) required for the propagation of feature annotation.</text>
</comment>
<keyword evidence="5 10" id="KW-0443">Lipid metabolism</keyword>
<dbReference type="AlphaFoldDB" id="A0AAX3WWE9"/>
<evidence type="ECO:0000256" key="10">
    <source>
        <dbReference type="HAMAP-Rule" id="MF_00112"/>
    </source>
</evidence>
<dbReference type="GO" id="GO:0046474">
    <property type="term" value="P:glycerophospholipid biosynthetic process"/>
    <property type="evidence" value="ECO:0007669"/>
    <property type="project" value="UniProtKB-UniRule"/>
</dbReference>
<dbReference type="NCBIfam" id="TIGR01768">
    <property type="entry name" value="GGGP-family"/>
    <property type="match status" value="1"/>
</dbReference>
<dbReference type="RefSeq" id="WP_283869694.1">
    <property type="nucleotide sequence ID" value="NZ_CP126101.1"/>
</dbReference>
<feature type="binding site" evidence="10">
    <location>
        <position position="11"/>
    </location>
    <ligand>
        <name>sn-glycerol 1-phosphate</name>
        <dbReference type="ChEBI" id="CHEBI:57685"/>
    </ligand>
</feature>
<keyword evidence="7 10" id="KW-1208">Phospholipid metabolism</keyword>
<comment type="catalytic activity">
    <reaction evidence="8 10">
        <text>sn-glycerol 1-phosphate + all-trans-heptaprenyl diphosphate = 3-heptaprenyl-sn-glycero-1-phosphate + diphosphate</text>
        <dbReference type="Rhea" id="RHEA:33495"/>
        <dbReference type="ChEBI" id="CHEBI:33019"/>
        <dbReference type="ChEBI" id="CHEBI:57685"/>
        <dbReference type="ChEBI" id="CHEBI:58206"/>
        <dbReference type="ChEBI" id="CHEBI:64781"/>
        <dbReference type="EC" id="2.5.1.n9"/>
    </reaction>
</comment>
<reference evidence="11" key="1">
    <citation type="submission" date="2023-05" db="EMBL/GenBank/DDBJ databases">
        <title>Comparative genomics of Bacillaceae isolates and their secondary metabolite potential.</title>
        <authorList>
            <person name="Song L."/>
            <person name="Nielsen L.J."/>
            <person name="Mohite O."/>
            <person name="Xu X."/>
            <person name="Weber T."/>
            <person name="Kovacs A.T."/>
        </authorList>
    </citation>
    <scope>NUCLEOTIDE SEQUENCE</scope>
    <source>
        <strain evidence="11">LY1</strain>
    </source>
</reference>
<comment type="subunit">
    <text evidence="10">Homodimer.</text>
</comment>
<evidence type="ECO:0000256" key="8">
    <source>
        <dbReference type="ARBA" id="ARBA00048318"/>
    </source>
</evidence>
<keyword evidence="3 10" id="KW-0479">Metal-binding</keyword>
<organism evidence="11 12">
    <name type="scientific">Lysinibacillus pakistanensis</name>
    <dbReference type="NCBI Taxonomy" id="759811"/>
    <lineage>
        <taxon>Bacteria</taxon>
        <taxon>Bacillati</taxon>
        <taxon>Bacillota</taxon>
        <taxon>Bacilli</taxon>
        <taxon>Bacillales</taxon>
        <taxon>Bacillaceae</taxon>
        <taxon>Lysinibacillus</taxon>
    </lineage>
</organism>
<keyword evidence="1 10" id="KW-0444">Lipid biosynthesis</keyword>
<dbReference type="PANTHER" id="PTHR40029">
    <property type="match status" value="1"/>
</dbReference>
<dbReference type="GO" id="GO:0120536">
    <property type="term" value="F:heptaprenylglyceryl phosphate synthase activity"/>
    <property type="evidence" value="ECO:0007669"/>
    <property type="project" value="UniProtKB-ARBA"/>
</dbReference>
<dbReference type="Pfam" id="PF01884">
    <property type="entry name" value="PcrB"/>
    <property type="match status" value="1"/>
</dbReference>
<feature type="binding site" evidence="10">
    <location>
        <position position="188"/>
    </location>
    <ligand>
        <name>sn-glycerol 1-phosphate</name>
        <dbReference type="ChEBI" id="CHEBI:57685"/>
    </ligand>
</feature>